<evidence type="ECO:0000256" key="1">
    <source>
        <dbReference type="SAM" id="MobiDB-lite"/>
    </source>
</evidence>
<accession>A0A4Z2E4D9</accession>
<dbReference type="AlphaFoldDB" id="A0A4Z2E4D9"/>
<organism evidence="2 3">
    <name type="scientific">Liparis tanakae</name>
    <name type="common">Tanaka's snailfish</name>
    <dbReference type="NCBI Taxonomy" id="230148"/>
    <lineage>
        <taxon>Eukaryota</taxon>
        <taxon>Metazoa</taxon>
        <taxon>Chordata</taxon>
        <taxon>Craniata</taxon>
        <taxon>Vertebrata</taxon>
        <taxon>Euteleostomi</taxon>
        <taxon>Actinopterygii</taxon>
        <taxon>Neopterygii</taxon>
        <taxon>Teleostei</taxon>
        <taxon>Neoteleostei</taxon>
        <taxon>Acanthomorphata</taxon>
        <taxon>Eupercaria</taxon>
        <taxon>Perciformes</taxon>
        <taxon>Cottioidei</taxon>
        <taxon>Cottales</taxon>
        <taxon>Liparidae</taxon>
        <taxon>Liparis</taxon>
    </lineage>
</organism>
<evidence type="ECO:0000313" key="2">
    <source>
        <dbReference type="EMBL" id="TNN23553.1"/>
    </source>
</evidence>
<evidence type="ECO:0000313" key="3">
    <source>
        <dbReference type="Proteomes" id="UP000314294"/>
    </source>
</evidence>
<dbReference type="Proteomes" id="UP000314294">
    <property type="component" value="Unassembled WGS sequence"/>
</dbReference>
<gene>
    <name evidence="2" type="ORF">EYF80_066325</name>
</gene>
<keyword evidence="3" id="KW-1185">Reference proteome</keyword>
<proteinExistence type="predicted"/>
<feature type="compositionally biased region" description="Basic and acidic residues" evidence="1">
    <location>
        <begin position="7"/>
        <end position="21"/>
    </location>
</feature>
<comment type="caution">
    <text evidence="2">The sequence shown here is derived from an EMBL/GenBank/DDBJ whole genome shotgun (WGS) entry which is preliminary data.</text>
</comment>
<protein>
    <submittedName>
        <fullName evidence="2">Uncharacterized protein</fullName>
    </submittedName>
</protein>
<reference evidence="2 3" key="1">
    <citation type="submission" date="2019-03" db="EMBL/GenBank/DDBJ databases">
        <title>First draft genome of Liparis tanakae, snailfish: a comprehensive survey of snailfish specific genes.</title>
        <authorList>
            <person name="Kim W."/>
            <person name="Song I."/>
            <person name="Jeong J.-H."/>
            <person name="Kim D."/>
            <person name="Kim S."/>
            <person name="Ryu S."/>
            <person name="Song J.Y."/>
            <person name="Lee S.K."/>
        </authorList>
    </citation>
    <scope>NUCLEOTIDE SEQUENCE [LARGE SCALE GENOMIC DNA]</scope>
    <source>
        <tissue evidence="2">Muscle</tissue>
    </source>
</reference>
<sequence length="49" mass="5243">MGALGRRHADLRRPVGSREPRVLLPLPEGQSSPAGLRRHHDPKGAPGSV</sequence>
<dbReference type="EMBL" id="SRLO01018082">
    <property type="protein sequence ID" value="TNN23553.1"/>
    <property type="molecule type" value="Genomic_DNA"/>
</dbReference>
<name>A0A4Z2E4D9_9TELE</name>
<feature type="region of interest" description="Disordered" evidence="1">
    <location>
        <begin position="1"/>
        <end position="49"/>
    </location>
</feature>